<evidence type="ECO:0000313" key="5">
    <source>
        <dbReference type="Proteomes" id="UP001596524"/>
    </source>
</evidence>
<dbReference type="Pfam" id="PF02720">
    <property type="entry name" value="DUF222"/>
    <property type="match status" value="1"/>
</dbReference>
<evidence type="ECO:0000256" key="2">
    <source>
        <dbReference type="SAM" id="MobiDB-lite"/>
    </source>
</evidence>
<comment type="similarity">
    <text evidence="1">Belongs to the Rv1128c/1148c/1588c/1702c/1945/3466 family.</text>
</comment>
<evidence type="ECO:0000313" key="4">
    <source>
        <dbReference type="EMBL" id="MFC7363149.1"/>
    </source>
</evidence>
<accession>A0ABW2N776</accession>
<organism evidence="4 5">
    <name type="scientific">Nocardioides astragali</name>
    <dbReference type="NCBI Taxonomy" id="1776736"/>
    <lineage>
        <taxon>Bacteria</taxon>
        <taxon>Bacillati</taxon>
        <taxon>Actinomycetota</taxon>
        <taxon>Actinomycetes</taxon>
        <taxon>Propionibacteriales</taxon>
        <taxon>Nocardioidaceae</taxon>
        <taxon>Nocardioides</taxon>
    </lineage>
</organism>
<keyword evidence="5" id="KW-1185">Reference proteome</keyword>
<dbReference type="CDD" id="cd00085">
    <property type="entry name" value="HNHc"/>
    <property type="match status" value="1"/>
</dbReference>
<feature type="compositionally biased region" description="Basic and acidic residues" evidence="2">
    <location>
        <begin position="414"/>
        <end position="423"/>
    </location>
</feature>
<gene>
    <name evidence="4" type="ORF">ACFQO6_22955</name>
</gene>
<dbReference type="InterPro" id="IPR003615">
    <property type="entry name" value="HNH_nuc"/>
</dbReference>
<dbReference type="EMBL" id="JBHTCH010000028">
    <property type="protein sequence ID" value="MFC7363149.1"/>
    <property type="molecule type" value="Genomic_DNA"/>
</dbReference>
<reference evidence="5" key="1">
    <citation type="journal article" date="2019" name="Int. J. Syst. Evol. Microbiol.">
        <title>The Global Catalogue of Microorganisms (GCM) 10K type strain sequencing project: providing services to taxonomists for standard genome sequencing and annotation.</title>
        <authorList>
            <consortium name="The Broad Institute Genomics Platform"/>
            <consortium name="The Broad Institute Genome Sequencing Center for Infectious Disease"/>
            <person name="Wu L."/>
            <person name="Ma J."/>
        </authorList>
    </citation>
    <scope>NUCLEOTIDE SEQUENCE [LARGE SCALE GENOMIC DNA]</scope>
    <source>
        <strain evidence="5">FCH27</strain>
    </source>
</reference>
<dbReference type="SMART" id="SM00507">
    <property type="entry name" value="HNHc"/>
    <property type="match status" value="1"/>
</dbReference>
<feature type="domain" description="HNH nuclease" evidence="3">
    <location>
        <begin position="358"/>
        <end position="410"/>
    </location>
</feature>
<protein>
    <submittedName>
        <fullName evidence="4">DUF222 domain-containing protein</fullName>
    </submittedName>
</protein>
<dbReference type="Pfam" id="PF01844">
    <property type="entry name" value="HNH"/>
    <property type="match status" value="1"/>
</dbReference>
<evidence type="ECO:0000259" key="3">
    <source>
        <dbReference type="SMART" id="SM00507"/>
    </source>
</evidence>
<sequence length="433" mass="46162">MTHPIVAAVTDVRASLKSVADANPTFMSADDKAAALTELVRAEGQLAELRLRILADAGDLAHDTAAKDAAGWLAQQTRTRYADARTDLTLAAALDREHPVLGAAMREGEATLAQAHVIHRALDALTALLAVVDTDTIAQAEAHLVAQAAEFGPQELGRIGRRILDVIAPEIAEAAEAARLADLEAHAGDRTRLSMRRIGDGTTRISSVVPDASATRFATYLEAYANPRQPSGQPSGQPAGPGSLTTEGDPVTRLAYPKRLGQAFVQFLEAIDPTRLPIHGGDATTVIVTIPLASLQADLATADLIGAGLVPGDDHTGERITAAQARRLACTAKILPAVLGGASLPVDLGRARRLFTPAQRKALLIRDRTCRAEGCDTPGTWCEAHHLDPWHTGGPTDLNNGILLCSHHHHRAHDTSYRTERLPSGDLRYHRRR</sequence>
<dbReference type="InterPro" id="IPR003870">
    <property type="entry name" value="DUF222"/>
</dbReference>
<comment type="caution">
    <text evidence="4">The sequence shown here is derived from an EMBL/GenBank/DDBJ whole genome shotgun (WGS) entry which is preliminary data.</text>
</comment>
<feature type="region of interest" description="Disordered" evidence="2">
    <location>
        <begin position="414"/>
        <end position="433"/>
    </location>
</feature>
<dbReference type="RefSeq" id="WP_255891524.1">
    <property type="nucleotide sequence ID" value="NZ_JAFMZM010000004.1"/>
</dbReference>
<dbReference type="Gene3D" id="1.10.30.50">
    <property type="match status" value="1"/>
</dbReference>
<feature type="compositionally biased region" description="Low complexity" evidence="2">
    <location>
        <begin position="229"/>
        <end position="243"/>
    </location>
</feature>
<dbReference type="Proteomes" id="UP001596524">
    <property type="component" value="Unassembled WGS sequence"/>
</dbReference>
<evidence type="ECO:0000256" key="1">
    <source>
        <dbReference type="ARBA" id="ARBA00023450"/>
    </source>
</evidence>
<feature type="region of interest" description="Disordered" evidence="2">
    <location>
        <begin position="226"/>
        <end position="250"/>
    </location>
</feature>
<name>A0ABW2N776_9ACTN</name>
<proteinExistence type="inferred from homology"/>
<dbReference type="InterPro" id="IPR002711">
    <property type="entry name" value="HNH"/>
</dbReference>